<feature type="transmembrane region" description="Helical" evidence="7">
    <location>
        <begin position="135"/>
        <end position="155"/>
    </location>
</feature>
<feature type="domain" description="ABC transmembrane type-1" evidence="8">
    <location>
        <begin position="66"/>
        <end position="256"/>
    </location>
</feature>
<keyword evidence="4 7" id="KW-0812">Transmembrane</keyword>
<keyword evidence="6 7" id="KW-0472">Membrane</keyword>
<comment type="similarity">
    <text evidence="7">Belongs to the binding-protein-dependent transport system permease family.</text>
</comment>
<evidence type="ECO:0000256" key="6">
    <source>
        <dbReference type="ARBA" id="ARBA00023136"/>
    </source>
</evidence>
<evidence type="ECO:0000256" key="1">
    <source>
        <dbReference type="ARBA" id="ARBA00004651"/>
    </source>
</evidence>
<feature type="transmembrane region" description="Helical" evidence="7">
    <location>
        <begin position="176"/>
        <end position="201"/>
    </location>
</feature>
<keyword evidence="10" id="KW-1185">Reference proteome</keyword>
<dbReference type="PANTHER" id="PTHR43744:SF3">
    <property type="entry name" value="LACTOSE TRANSPORT SYSTEM PERMEASE PROTEIN LACG"/>
    <property type="match status" value="1"/>
</dbReference>
<gene>
    <name evidence="9" type="ORF">JMJ54_04305</name>
</gene>
<feature type="transmembrane region" description="Helical" evidence="7">
    <location>
        <begin position="237"/>
        <end position="261"/>
    </location>
</feature>
<feature type="transmembrane region" description="Helical" evidence="7">
    <location>
        <begin position="65"/>
        <end position="89"/>
    </location>
</feature>
<comment type="caution">
    <text evidence="9">The sequence shown here is derived from an EMBL/GenBank/DDBJ whole genome shotgun (WGS) entry which is preliminary data.</text>
</comment>
<feature type="transmembrane region" description="Helical" evidence="7">
    <location>
        <begin position="101"/>
        <end position="123"/>
    </location>
</feature>
<evidence type="ECO:0000256" key="4">
    <source>
        <dbReference type="ARBA" id="ARBA00022692"/>
    </source>
</evidence>
<dbReference type="EMBL" id="JAESND010000001">
    <property type="protein sequence ID" value="MBM3115043.1"/>
    <property type="molecule type" value="Genomic_DNA"/>
</dbReference>
<proteinExistence type="inferred from homology"/>
<evidence type="ECO:0000256" key="2">
    <source>
        <dbReference type="ARBA" id="ARBA00022448"/>
    </source>
</evidence>
<dbReference type="SUPFAM" id="SSF161098">
    <property type="entry name" value="MetI-like"/>
    <property type="match status" value="1"/>
</dbReference>
<dbReference type="InterPro" id="IPR035906">
    <property type="entry name" value="MetI-like_sf"/>
</dbReference>
<evidence type="ECO:0000256" key="3">
    <source>
        <dbReference type="ARBA" id="ARBA00022475"/>
    </source>
</evidence>
<evidence type="ECO:0000256" key="7">
    <source>
        <dbReference type="RuleBase" id="RU363032"/>
    </source>
</evidence>
<dbReference type="Proteomes" id="UP000809431">
    <property type="component" value="Unassembled WGS sequence"/>
</dbReference>
<evidence type="ECO:0000259" key="8">
    <source>
        <dbReference type="PROSITE" id="PS50928"/>
    </source>
</evidence>
<dbReference type="InterPro" id="IPR000515">
    <property type="entry name" value="MetI-like"/>
</dbReference>
<evidence type="ECO:0000313" key="9">
    <source>
        <dbReference type="EMBL" id="MBM3115043.1"/>
    </source>
</evidence>
<sequence>MLALPRYAALLLFGAFTVFPFWWAAAVGLSSDGSLIWTFPAAFLPNEPSWMWFDRVFYEMPFWRYFANSLLISTATMLLVLLLTIPCAYALSRMAFPGRNVLFVLLLVTLMVPAEVAIVPNFITCARLGLLDSYAGVVLPNVAGAFGVFMMRQAFQDVPAEILDVARVDGASEFGVMWRVAVPMARPMIATLAVFTFVAAWNDYLWPAVVLKERLMMPLAVGIFNDLTGPFAVSTNLVMAAIVLSVIPVVAAFALTQRLFLSGGGLVRR</sequence>
<name>A0ABS2BIV9_9NEIS</name>
<dbReference type="PROSITE" id="PS50928">
    <property type="entry name" value="ABC_TM1"/>
    <property type="match status" value="1"/>
</dbReference>
<organism evidence="9 10">
    <name type="scientific">Jeongeupia naejangsanensis</name>
    <dbReference type="NCBI Taxonomy" id="613195"/>
    <lineage>
        <taxon>Bacteria</taxon>
        <taxon>Pseudomonadati</taxon>
        <taxon>Pseudomonadota</taxon>
        <taxon>Betaproteobacteria</taxon>
        <taxon>Neisseriales</taxon>
        <taxon>Chitinibacteraceae</taxon>
        <taxon>Jeongeupia</taxon>
    </lineage>
</organism>
<dbReference type="CDD" id="cd06261">
    <property type="entry name" value="TM_PBP2"/>
    <property type="match status" value="1"/>
</dbReference>
<dbReference type="Gene3D" id="1.10.3720.10">
    <property type="entry name" value="MetI-like"/>
    <property type="match status" value="1"/>
</dbReference>
<dbReference type="Pfam" id="PF00528">
    <property type="entry name" value="BPD_transp_1"/>
    <property type="match status" value="1"/>
</dbReference>
<dbReference type="PANTHER" id="PTHR43744">
    <property type="entry name" value="ABC TRANSPORTER PERMEASE PROTEIN MG189-RELATED-RELATED"/>
    <property type="match status" value="1"/>
</dbReference>
<protein>
    <submittedName>
        <fullName evidence="9">Carbohydrate ABC transporter permease</fullName>
    </submittedName>
</protein>
<keyword evidence="3" id="KW-1003">Cell membrane</keyword>
<evidence type="ECO:0000256" key="5">
    <source>
        <dbReference type="ARBA" id="ARBA00022989"/>
    </source>
</evidence>
<comment type="subcellular location">
    <subcellularLocation>
        <location evidence="1 7">Cell membrane</location>
        <topology evidence="1 7">Multi-pass membrane protein</topology>
    </subcellularLocation>
</comment>
<evidence type="ECO:0000313" key="10">
    <source>
        <dbReference type="Proteomes" id="UP000809431"/>
    </source>
</evidence>
<accession>A0ABS2BIV9</accession>
<keyword evidence="2 7" id="KW-0813">Transport</keyword>
<reference evidence="9 10" key="1">
    <citation type="submission" date="2021-01" db="EMBL/GenBank/DDBJ databases">
        <title>Draft Genome Sequence and Polyhydroxyalkanoate Biosynthetic Potential of Jeongeupia naejangsanensis Type Strain DSM 24253.</title>
        <authorList>
            <person name="Turrini P."/>
            <person name="Artuso I."/>
            <person name="Lugli G.A."/>
            <person name="Frangipani E."/>
            <person name="Ventura M."/>
            <person name="Visca P."/>
        </authorList>
    </citation>
    <scope>NUCLEOTIDE SEQUENCE [LARGE SCALE GENOMIC DNA]</scope>
    <source>
        <strain evidence="9 10">DSM 24253</strain>
    </source>
</reference>
<keyword evidence="5 7" id="KW-1133">Transmembrane helix</keyword>